<evidence type="ECO:0000259" key="2">
    <source>
        <dbReference type="Pfam" id="PF22725"/>
    </source>
</evidence>
<gene>
    <name evidence="3" type="ORF">GXW76_07710</name>
</gene>
<dbReference type="PANTHER" id="PTHR43377">
    <property type="entry name" value="BILIVERDIN REDUCTASE A"/>
    <property type="match status" value="1"/>
</dbReference>
<feature type="domain" description="GFO/IDH/MocA-like oxidoreductase" evidence="2">
    <location>
        <begin position="126"/>
        <end position="224"/>
    </location>
</feature>
<reference evidence="3" key="1">
    <citation type="submission" date="2020-01" db="EMBL/GenBank/DDBJ databases">
        <authorList>
            <person name="Rat A."/>
        </authorList>
    </citation>
    <scope>NUCLEOTIDE SEQUENCE</scope>
    <source>
        <strain evidence="3">LMG 31231</strain>
    </source>
</reference>
<dbReference type="InterPro" id="IPR055170">
    <property type="entry name" value="GFO_IDH_MocA-like_dom"/>
</dbReference>
<sequence length="340" mass="35531">MEDATPRLLLLGCGAFGRVHLAALQRLRATAMVFDPDRAAAEATGLPVADSVESGLAACDAAVVATPVPTHVALATAVLRAGRDLFLEKPATETSAEAAALAALAEERGRVAQVGLYFRFHPKAAALRRMVAEGCFGRLHYLAARFSGLKRARGDSGALLNDAVHFADLLPWIAGEAPGRIFATLADPLGRGREDLAVIQLMFPSGLTALIEAGCVLPGRWPDAVVPGAETRKEVVVAGRDALAEVDFAAETFALRRGAHAPAPHGAWLPRHGPREDPGIPAADPVEVVAAELAAFVDAVATRRAPEADLRSGAVAPARILDAARRSALEGRVVALEEFA</sequence>
<dbReference type="AlphaFoldDB" id="A0A9X9WV77"/>
<dbReference type="RefSeq" id="WP_211861432.1">
    <property type="nucleotide sequence ID" value="NZ_JAAEDM010000014.1"/>
</dbReference>
<organism evidence="3 4">
    <name type="scientific">Neoroseomonas soli</name>
    <dbReference type="NCBI Taxonomy" id="1081025"/>
    <lineage>
        <taxon>Bacteria</taxon>
        <taxon>Pseudomonadati</taxon>
        <taxon>Pseudomonadota</taxon>
        <taxon>Alphaproteobacteria</taxon>
        <taxon>Acetobacterales</taxon>
        <taxon>Acetobacteraceae</taxon>
        <taxon>Neoroseomonas</taxon>
    </lineage>
</organism>
<dbReference type="GO" id="GO:0000166">
    <property type="term" value="F:nucleotide binding"/>
    <property type="evidence" value="ECO:0007669"/>
    <property type="project" value="InterPro"/>
</dbReference>
<dbReference type="PANTHER" id="PTHR43377:SF1">
    <property type="entry name" value="BILIVERDIN REDUCTASE A"/>
    <property type="match status" value="1"/>
</dbReference>
<evidence type="ECO:0000313" key="4">
    <source>
        <dbReference type="Proteomes" id="UP001138751"/>
    </source>
</evidence>
<dbReference type="Pfam" id="PF22725">
    <property type="entry name" value="GFO_IDH_MocA_C3"/>
    <property type="match status" value="1"/>
</dbReference>
<evidence type="ECO:0000259" key="1">
    <source>
        <dbReference type="Pfam" id="PF01408"/>
    </source>
</evidence>
<dbReference type="SUPFAM" id="SSF55347">
    <property type="entry name" value="Glyceraldehyde-3-phosphate dehydrogenase-like, C-terminal domain"/>
    <property type="match status" value="1"/>
</dbReference>
<evidence type="ECO:0000313" key="3">
    <source>
        <dbReference type="EMBL" id="MBR0671056.1"/>
    </source>
</evidence>
<proteinExistence type="predicted"/>
<dbReference type="InterPro" id="IPR036291">
    <property type="entry name" value="NAD(P)-bd_dom_sf"/>
</dbReference>
<dbReference type="Gene3D" id="3.40.50.720">
    <property type="entry name" value="NAD(P)-binding Rossmann-like Domain"/>
    <property type="match status" value="1"/>
</dbReference>
<name>A0A9X9WV77_9PROT</name>
<comment type="caution">
    <text evidence="3">The sequence shown here is derived from an EMBL/GenBank/DDBJ whole genome shotgun (WGS) entry which is preliminary data.</text>
</comment>
<feature type="domain" description="Gfo/Idh/MocA-like oxidoreductase N-terminal" evidence="1">
    <location>
        <begin position="8"/>
        <end position="115"/>
    </location>
</feature>
<accession>A0A9X9WV77</accession>
<dbReference type="Proteomes" id="UP001138751">
    <property type="component" value="Unassembled WGS sequence"/>
</dbReference>
<dbReference type="EMBL" id="JAAEDM010000014">
    <property type="protein sequence ID" value="MBR0671056.1"/>
    <property type="molecule type" value="Genomic_DNA"/>
</dbReference>
<dbReference type="Gene3D" id="3.30.360.10">
    <property type="entry name" value="Dihydrodipicolinate Reductase, domain 2"/>
    <property type="match status" value="1"/>
</dbReference>
<dbReference type="Pfam" id="PF01408">
    <property type="entry name" value="GFO_IDH_MocA"/>
    <property type="match status" value="1"/>
</dbReference>
<keyword evidence="4" id="KW-1185">Reference proteome</keyword>
<protein>
    <submittedName>
        <fullName evidence="3">Gfo/Idh/MocA family oxidoreductase</fullName>
    </submittedName>
</protein>
<dbReference type="InterPro" id="IPR000683">
    <property type="entry name" value="Gfo/Idh/MocA-like_OxRdtase_N"/>
</dbReference>
<dbReference type="InterPro" id="IPR051450">
    <property type="entry name" value="Gfo/Idh/MocA_Oxidoreductases"/>
</dbReference>
<reference evidence="3" key="2">
    <citation type="journal article" date="2021" name="Syst. Appl. Microbiol.">
        <title>Roseomonas hellenica sp. nov., isolated from roots of wild-growing Alkanna tinctoria.</title>
        <authorList>
            <person name="Rat A."/>
            <person name="Naranjo H.D."/>
            <person name="Lebbe L."/>
            <person name="Cnockaert M."/>
            <person name="Krigas N."/>
            <person name="Grigoriadou K."/>
            <person name="Maloupa E."/>
            <person name="Willems A."/>
        </authorList>
    </citation>
    <scope>NUCLEOTIDE SEQUENCE</scope>
    <source>
        <strain evidence="3">LMG 31231</strain>
    </source>
</reference>
<dbReference type="SUPFAM" id="SSF51735">
    <property type="entry name" value="NAD(P)-binding Rossmann-fold domains"/>
    <property type="match status" value="1"/>
</dbReference>